<evidence type="ECO:0000256" key="2">
    <source>
        <dbReference type="ARBA" id="ARBA00022448"/>
    </source>
</evidence>
<dbReference type="InterPro" id="IPR022813">
    <property type="entry name" value="SecD/SecF_arch_bac"/>
</dbReference>
<evidence type="ECO:0000256" key="3">
    <source>
        <dbReference type="ARBA" id="ARBA00022475"/>
    </source>
</evidence>
<evidence type="ECO:0000256" key="7">
    <source>
        <dbReference type="ARBA" id="ARBA00023010"/>
    </source>
</evidence>
<dbReference type="GO" id="GO:0015450">
    <property type="term" value="F:protein-transporting ATPase activity"/>
    <property type="evidence" value="ECO:0007669"/>
    <property type="project" value="InterPro"/>
</dbReference>
<keyword evidence="6 9" id="KW-1133">Transmembrane helix</keyword>
<dbReference type="GO" id="GO:0065002">
    <property type="term" value="P:intracellular protein transmembrane transport"/>
    <property type="evidence" value="ECO:0007669"/>
    <property type="project" value="UniProtKB-UniRule"/>
</dbReference>
<feature type="compositionally biased region" description="Basic and acidic residues" evidence="10">
    <location>
        <begin position="330"/>
        <end position="343"/>
    </location>
</feature>
<dbReference type="AlphaFoldDB" id="A0A2T0UHM2"/>
<feature type="transmembrane region" description="Helical" evidence="9">
    <location>
        <begin position="150"/>
        <end position="167"/>
    </location>
</feature>
<feature type="domain" description="Protein export membrane protein SecD/SecF C-terminal" evidence="11">
    <location>
        <begin position="129"/>
        <end position="313"/>
    </location>
</feature>
<feature type="region of interest" description="Disordered" evidence="10">
    <location>
        <begin position="319"/>
        <end position="404"/>
    </location>
</feature>
<dbReference type="PANTHER" id="PTHR30081:SF8">
    <property type="entry name" value="PROTEIN TRANSLOCASE SUBUNIT SECF"/>
    <property type="match status" value="1"/>
</dbReference>
<keyword evidence="7 9" id="KW-0811">Translocation</keyword>
<dbReference type="InterPro" id="IPR022646">
    <property type="entry name" value="SecD/SecF_CS"/>
</dbReference>
<dbReference type="InterPro" id="IPR022645">
    <property type="entry name" value="SecD/SecF_bac"/>
</dbReference>
<dbReference type="EMBL" id="PVTJ01000007">
    <property type="protein sequence ID" value="PRY57440.1"/>
    <property type="molecule type" value="Genomic_DNA"/>
</dbReference>
<evidence type="ECO:0000256" key="4">
    <source>
        <dbReference type="ARBA" id="ARBA00022692"/>
    </source>
</evidence>
<feature type="compositionally biased region" description="Polar residues" evidence="10">
    <location>
        <begin position="377"/>
        <end position="391"/>
    </location>
</feature>
<keyword evidence="4 9" id="KW-0812">Transmembrane</keyword>
<dbReference type="GO" id="GO:0043952">
    <property type="term" value="P:protein transport by the Sec complex"/>
    <property type="evidence" value="ECO:0007669"/>
    <property type="project" value="UniProtKB-UniRule"/>
</dbReference>
<comment type="subunit">
    <text evidence="9">Forms a complex with SecD. Part of the essential Sec protein translocation apparatus which comprises SecA, SecYEG and auxiliary proteins SecDF. Other proteins may also be involved.</text>
</comment>
<evidence type="ECO:0000313" key="12">
    <source>
        <dbReference type="EMBL" id="NUQ87177.1"/>
    </source>
</evidence>
<reference evidence="12 15" key="2">
    <citation type="submission" date="2020-05" db="EMBL/GenBank/DDBJ databases">
        <title>DNA-SIP metagenomic assembled genomes.</title>
        <authorList>
            <person name="Yu J."/>
        </authorList>
    </citation>
    <scope>NUCLEOTIDE SEQUENCE [LARGE SCALE GENOMIC DNA]</scope>
    <source>
        <strain evidence="12">Bin5.27</strain>
    </source>
</reference>
<name>A0A2T0UHM2_9ACTN</name>
<dbReference type="GO" id="GO:0005886">
    <property type="term" value="C:plasma membrane"/>
    <property type="evidence" value="ECO:0007669"/>
    <property type="project" value="UniProtKB-SubCell"/>
</dbReference>
<dbReference type="OrthoDB" id="9774769at2"/>
<gene>
    <name evidence="9 12" type="primary">secF</name>
    <name evidence="13" type="ORF">B0I28_107289</name>
    <name evidence="12" type="ORF">HOQ43_01740</name>
</gene>
<evidence type="ECO:0000313" key="15">
    <source>
        <dbReference type="Proteomes" id="UP000574690"/>
    </source>
</evidence>
<accession>A0A2T0UHM2</accession>
<keyword evidence="5 9" id="KW-0653">Protein transport</keyword>
<evidence type="ECO:0000313" key="14">
    <source>
        <dbReference type="Proteomes" id="UP000238176"/>
    </source>
</evidence>
<dbReference type="PANTHER" id="PTHR30081">
    <property type="entry name" value="PROTEIN-EXPORT MEMBRANE PROTEIN SEC"/>
    <property type="match status" value="1"/>
</dbReference>
<organism evidence="13 14">
    <name type="scientific">Glycomyces artemisiae</name>
    <dbReference type="NCBI Taxonomy" id="1076443"/>
    <lineage>
        <taxon>Bacteria</taxon>
        <taxon>Bacillati</taxon>
        <taxon>Actinomycetota</taxon>
        <taxon>Actinomycetes</taxon>
        <taxon>Glycomycetales</taxon>
        <taxon>Glycomycetaceae</taxon>
        <taxon>Glycomyces</taxon>
    </lineage>
</organism>
<feature type="transmembrane region" description="Helical" evidence="9">
    <location>
        <begin position="203"/>
        <end position="222"/>
    </location>
</feature>
<evidence type="ECO:0000256" key="10">
    <source>
        <dbReference type="SAM" id="MobiDB-lite"/>
    </source>
</evidence>
<keyword evidence="2 9" id="KW-0813">Transport</keyword>
<comment type="similarity">
    <text evidence="9">Belongs to the SecD/SecF family. SecF subfamily.</text>
</comment>
<dbReference type="NCBIfam" id="TIGR00966">
    <property type="entry name" value="transloc_SecF"/>
    <property type="match status" value="1"/>
</dbReference>
<feature type="transmembrane region" description="Helical" evidence="9">
    <location>
        <begin position="260"/>
        <end position="279"/>
    </location>
</feature>
<dbReference type="Gene3D" id="1.20.1640.10">
    <property type="entry name" value="Multidrug efflux transporter AcrB transmembrane domain"/>
    <property type="match status" value="1"/>
</dbReference>
<sequence length="404" mass="42954">MSTKQTEKRPSVLSQLYRGETNFQFIANRRKFYLASGIVIAALVVVMIFKGFVLGIDFAGGVQYAVPAASTSASLEDVENAAEAAGAEVGTGQVAGTGDGRSYIIRVGELEGDQSTQVRDAMAAEAGIGADSISVSEVSATWGAAVSKQALIALIVFLVLVSAFIWIRYERRMAIASLGALAHDIIITVGIYSLVGFEITPSTIVGLLTILGYSIYDTVVVFDKVQENTAQLLKSRNQTFAEAVNDAVNQTLMRSINTSVIGVLPVAALLFVGVGALGVGTLKDLALVLFVGMVVGAYSSIFLAAPWVVDLAERSAAVQRHNKKVSTARGRGEDDAEKAEKPARKPAAADDDEDDDRLETAKIDDLPLELLEEPVKSGSSTVRSGPNRSAQSRPSSNNKKRKRR</sequence>
<dbReference type="Proteomes" id="UP000574690">
    <property type="component" value="Unassembled WGS sequence"/>
</dbReference>
<dbReference type="Pfam" id="PF07549">
    <property type="entry name" value="Sec_GG"/>
    <property type="match status" value="1"/>
</dbReference>
<dbReference type="GO" id="GO:0006605">
    <property type="term" value="P:protein targeting"/>
    <property type="evidence" value="ECO:0007669"/>
    <property type="project" value="UniProtKB-UniRule"/>
</dbReference>
<dbReference type="PRINTS" id="PR01755">
    <property type="entry name" value="SECFTRNLCASE"/>
</dbReference>
<keyword evidence="3 9" id="KW-1003">Cell membrane</keyword>
<evidence type="ECO:0000256" key="9">
    <source>
        <dbReference type="HAMAP-Rule" id="MF_01464"/>
    </source>
</evidence>
<feature type="transmembrane region" description="Helical" evidence="9">
    <location>
        <begin position="285"/>
        <end position="309"/>
    </location>
</feature>
<feature type="transmembrane region" description="Helical" evidence="9">
    <location>
        <begin position="174"/>
        <end position="197"/>
    </location>
</feature>
<comment type="function">
    <text evidence="9">Part of the Sec protein translocase complex. Interacts with the SecYEG preprotein conducting channel. SecDF uses the proton motive force (PMF) to complete protein translocation after the ATP-dependent function of SecA.</text>
</comment>
<reference evidence="13 14" key="1">
    <citation type="submission" date="2018-03" db="EMBL/GenBank/DDBJ databases">
        <title>Genomic Encyclopedia of Type Strains, Phase III (KMG-III): the genomes of soil and plant-associated and newly described type strains.</title>
        <authorList>
            <person name="Whitman W."/>
        </authorList>
    </citation>
    <scope>NUCLEOTIDE SEQUENCE [LARGE SCALE GENOMIC DNA]</scope>
    <source>
        <strain evidence="13 14">CGMCC 4.7067</strain>
    </source>
</reference>
<protein>
    <recommendedName>
        <fullName evidence="9">Protein-export membrane protein SecF</fullName>
    </recommendedName>
</protein>
<feature type="transmembrane region" description="Helical" evidence="9">
    <location>
        <begin position="32"/>
        <end position="53"/>
    </location>
</feature>
<keyword evidence="8 9" id="KW-0472">Membrane</keyword>
<evidence type="ECO:0000256" key="6">
    <source>
        <dbReference type="ARBA" id="ARBA00022989"/>
    </source>
</evidence>
<evidence type="ECO:0000256" key="8">
    <source>
        <dbReference type="ARBA" id="ARBA00023136"/>
    </source>
</evidence>
<evidence type="ECO:0000256" key="5">
    <source>
        <dbReference type="ARBA" id="ARBA00022927"/>
    </source>
</evidence>
<dbReference type="HAMAP" id="MF_01464_B">
    <property type="entry name" value="SecF_B"/>
    <property type="match status" value="1"/>
</dbReference>
<evidence type="ECO:0000259" key="11">
    <source>
        <dbReference type="Pfam" id="PF02355"/>
    </source>
</evidence>
<dbReference type="InterPro" id="IPR048634">
    <property type="entry name" value="SecD_SecF_C"/>
</dbReference>
<dbReference type="InterPro" id="IPR055344">
    <property type="entry name" value="SecD_SecF_C_bact"/>
</dbReference>
<dbReference type="InterPro" id="IPR005665">
    <property type="entry name" value="SecF_bac"/>
</dbReference>
<dbReference type="RefSeq" id="WP_106365424.1">
    <property type="nucleotide sequence ID" value="NZ_PVTJ01000007.1"/>
</dbReference>
<keyword evidence="14" id="KW-1185">Reference proteome</keyword>
<dbReference type="SUPFAM" id="SSF82866">
    <property type="entry name" value="Multidrug efflux transporter AcrB transmembrane domain"/>
    <property type="match status" value="1"/>
</dbReference>
<comment type="caution">
    <text evidence="13">The sequence shown here is derived from an EMBL/GenBank/DDBJ whole genome shotgun (WGS) entry which is preliminary data.</text>
</comment>
<dbReference type="EMBL" id="JABFXE010000075">
    <property type="protein sequence ID" value="NUQ87177.1"/>
    <property type="molecule type" value="Genomic_DNA"/>
</dbReference>
<evidence type="ECO:0000256" key="1">
    <source>
        <dbReference type="ARBA" id="ARBA00004651"/>
    </source>
</evidence>
<proteinExistence type="inferred from homology"/>
<comment type="subcellular location">
    <subcellularLocation>
        <location evidence="1 9">Cell membrane</location>
        <topology evidence="1 9">Multi-pass membrane protein</topology>
    </subcellularLocation>
</comment>
<evidence type="ECO:0000313" key="13">
    <source>
        <dbReference type="EMBL" id="PRY57440.1"/>
    </source>
</evidence>
<dbReference type="NCBIfam" id="TIGR00916">
    <property type="entry name" value="2A0604s01"/>
    <property type="match status" value="1"/>
</dbReference>
<dbReference type="Proteomes" id="UP000238176">
    <property type="component" value="Unassembled WGS sequence"/>
</dbReference>
<dbReference type="Pfam" id="PF02355">
    <property type="entry name" value="SecD_SecF_C"/>
    <property type="match status" value="1"/>
</dbReference>